<protein>
    <submittedName>
        <fullName evidence="1">Uncharacterized protein</fullName>
    </submittedName>
</protein>
<reference evidence="1 2" key="1">
    <citation type="journal article" date="2021" name="Sci. Rep.">
        <title>The genome of the diatom Chaetoceros tenuissimus carries an ancient integrated fragment of an extant virus.</title>
        <authorList>
            <person name="Hongo Y."/>
            <person name="Kimura K."/>
            <person name="Takaki Y."/>
            <person name="Yoshida Y."/>
            <person name="Baba S."/>
            <person name="Kobayashi G."/>
            <person name="Nagasaki K."/>
            <person name="Hano T."/>
            <person name="Tomaru Y."/>
        </authorList>
    </citation>
    <scope>NUCLEOTIDE SEQUENCE [LARGE SCALE GENOMIC DNA]</scope>
    <source>
        <strain evidence="1 2">NIES-3715</strain>
    </source>
</reference>
<organism evidence="1 2">
    <name type="scientific">Chaetoceros tenuissimus</name>
    <dbReference type="NCBI Taxonomy" id="426638"/>
    <lineage>
        <taxon>Eukaryota</taxon>
        <taxon>Sar</taxon>
        <taxon>Stramenopiles</taxon>
        <taxon>Ochrophyta</taxon>
        <taxon>Bacillariophyta</taxon>
        <taxon>Coscinodiscophyceae</taxon>
        <taxon>Chaetocerotophycidae</taxon>
        <taxon>Chaetocerotales</taxon>
        <taxon>Chaetocerotaceae</taxon>
        <taxon>Chaetoceros</taxon>
    </lineage>
</organism>
<dbReference type="Proteomes" id="UP001054902">
    <property type="component" value="Unassembled WGS sequence"/>
</dbReference>
<keyword evidence="2" id="KW-1185">Reference proteome</keyword>
<name>A0AAD3H8E9_9STRA</name>
<accession>A0AAD3H8E9</accession>
<evidence type="ECO:0000313" key="1">
    <source>
        <dbReference type="EMBL" id="GFH54031.1"/>
    </source>
</evidence>
<dbReference type="AlphaFoldDB" id="A0AAD3H8E9"/>
<sequence>MDDDFFSLNLFGGEESDESDSEGIFQNPLVDDSRSSFPVINNIAEAVEFLNQPVEREILSHIDYVVSTYMGSMAQCRVHGKEINKLNGIKFLMDILRSIIQFWSDYELGTKNDVDLEQYHKELDVAIVVLGALRDLSCGIAPNRRDIGVYIVEDDHILIEGGVCLKNGFDIISFFITRHKHQTWEEIPTRELKSMTAALGVTRNITHSTPFNCQGLHNIGMTEVFANRLRGRIKSEIFQEGKEDNEYILFSSLPDASKPWREASYRLAGTLINMAEKCRDVADYCAREYGLIWILIDSWGGVKDWTSLFETGDLKKAIPCLHLGLFAILTRKLQIEEEDKDELRNLILEEAPSRVLSMKQDDGKERLDKRHLLDIIHGILSNEGKRKRKAQERENARKANK</sequence>
<dbReference type="EMBL" id="BLLK01000047">
    <property type="protein sequence ID" value="GFH54031.1"/>
    <property type="molecule type" value="Genomic_DNA"/>
</dbReference>
<gene>
    <name evidence="1" type="ORF">CTEN210_10507</name>
</gene>
<proteinExistence type="predicted"/>
<comment type="caution">
    <text evidence="1">The sequence shown here is derived from an EMBL/GenBank/DDBJ whole genome shotgun (WGS) entry which is preliminary data.</text>
</comment>
<evidence type="ECO:0000313" key="2">
    <source>
        <dbReference type="Proteomes" id="UP001054902"/>
    </source>
</evidence>